<dbReference type="EMBL" id="AAGKEV010000018">
    <property type="protein sequence ID" value="EBO9650610.1"/>
    <property type="molecule type" value="Genomic_DNA"/>
</dbReference>
<dbReference type="Gene3D" id="2.60.40.1090">
    <property type="entry name" value="Fimbrial-type adhesion domain"/>
    <property type="match status" value="1"/>
</dbReference>
<reference evidence="1" key="1">
    <citation type="submission" date="2018-07" db="EMBL/GenBank/DDBJ databases">
        <authorList>
            <consortium name="GenomeTrakr network: Whole genome sequencing for foodborne pathogen traceback"/>
        </authorList>
    </citation>
    <scope>NUCLEOTIDE SEQUENCE</scope>
    <source>
        <strain evidence="1">FDN0034</strain>
    </source>
</reference>
<dbReference type="GO" id="GO:0007155">
    <property type="term" value="P:cell adhesion"/>
    <property type="evidence" value="ECO:0007669"/>
    <property type="project" value="InterPro"/>
</dbReference>
<evidence type="ECO:0000313" key="1">
    <source>
        <dbReference type="EMBL" id="EBO9650610.1"/>
    </source>
</evidence>
<protein>
    <recommendedName>
        <fullName evidence="2">Fimbrial protein</fullName>
    </recommendedName>
</protein>
<dbReference type="InterPro" id="IPR036937">
    <property type="entry name" value="Adhesion_dom_fimbrial_sf"/>
</dbReference>
<organism evidence="1">
    <name type="scientific">Salmonella enterica</name>
    <name type="common">Salmonella choleraesuis</name>
    <dbReference type="NCBI Taxonomy" id="28901"/>
    <lineage>
        <taxon>Bacteria</taxon>
        <taxon>Pseudomonadati</taxon>
        <taxon>Pseudomonadota</taxon>
        <taxon>Gammaproteobacteria</taxon>
        <taxon>Enterobacterales</taxon>
        <taxon>Enterobacteriaceae</taxon>
        <taxon>Salmonella</taxon>
    </lineage>
</organism>
<dbReference type="RefSeq" id="WP_139767979.1">
    <property type="nucleotide sequence ID" value="NZ_MYLJ01000026.1"/>
</dbReference>
<accession>A0A5U2CLE7</accession>
<dbReference type="GO" id="GO:0009289">
    <property type="term" value="C:pilus"/>
    <property type="evidence" value="ECO:0007669"/>
    <property type="project" value="InterPro"/>
</dbReference>
<proteinExistence type="predicted"/>
<comment type="caution">
    <text evidence="1">The sequence shown here is derived from an EMBL/GenBank/DDBJ whole genome shotgun (WGS) entry which is preliminary data.</text>
</comment>
<evidence type="ECO:0008006" key="2">
    <source>
        <dbReference type="Google" id="ProtNLM"/>
    </source>
</evidence>
<sequence length="334" mass="36765">MTGKSFYWLGKHSNELWLYVFVILLCDITLLRLAHAEANIYSSLSLDKEQSYTGYLDNNLSVPFSFSGSTGSVADTYFVSPNCVSNKAFPSDGWLVYPEYVDDIINNIRLTVKLDGGDSVVAPGYRGGVVGQFPSGYYQCQLGNHYTGAMVGSYNINFNIQVRPIDSSKPVPRDWKSGVPLWFTDTFNREGPSIGWGRLVTKQKQTGTAIINFKQIDFCNTEIVPDVFIHEIPPVPGKYYSITSKLSSFCNGAHKLRYRLMNTGIGDNNNSISVGPGLESNLQINDKNIPANGISVDINEGTAVTLPVRSELTVSNGVSPGYYSNSTVLMVEIE</sequence>
<gene>
    <name evidence="1" type="ORF">S893_21080</name>
</gene>
<dbReference type="AlphaFoldDB" id="A0A5U2CLE7"/>
<name>A0A5U2CLE7_SALER</name>